<keyword evidence="5" id="KW-0143">Chaperone</keyword>
<dbReference type="PRINTS" id="PR00969">
    <property type="entry name" value="CHAPERONPILI"/>
</dbReference>
<gene>
    <name evidence="9" type="ORF">GPNADHDJ_00304</name>
</gene>
<dbReference type="PANTHER" id="PTHR30251">
    <property type="entry name" value="PILUS ASSEMBLY CHAPERONE"/>
    <property type="match status" value="1"/>
</dbReference>
<evidence type="ECO:0000313" key="10">
    <source>
        <dbReference type="Proteomes" id="UP000515598"/>
    </source>
</evidence>
<dbReference type="Pfam" id="PF00345">
    <property type="entry name" value="PapD_N"/>
    <property type="match status" value="1"/>
</dbReference>
<dbReference type="Pfam" id="PF02753">
    <property type="entry name" value="PapD_C"/>
    <property type="match status" value="1"/>
</dbReference>
<dbReference type="InterPro" id="IPR001829">
    <property type="entry name" value="Pili_assmbl_chaperone_bac"/>
</dbReference>
<reference evidence="9 10" key="1">
    <citation type="submission" date="2020-08" db="EMBL/GenBank/DDBJ databases">
        <title>Phenotypic and transcriptomic analysis of seven clinical Stenotrophomonas maltophilia isolates identify a small set of shared and commonly regulated genes involved in biofilm lifestyle.</title>
        <authorList>
            <person name="Alio I."/>
            <person name="Gudzuhn M."/>
            <person name="Streit W."/>
        </authorList>
    </citation>
    <scope>NUCLEOTIDE SEQUENCE [LARGE SCALE GENOMIC DNA]</scope>
    <source>
        <strain evidence="9 10">UHH_SKK55</strain>
    </source>
</reference>
<protein>
    <submittedName>
        <fullName evidence="9">Molecular chaperone</fullName>
    </submittedName>
</protein>
<evidence type="ECO:0000256" key="4">
    <source>
        <dbReference type="ARBA" id="ARBA00022764"/>
    </source>
</evidence>
<organism evidence="9 10">
    <name type="scientific">Stenotrophomonas maltophilia</name>
    <name type="common">Pseudomonas maltophilia</name>
    <name type="synonym">Xanthomonas maltophilia</name>
    <dbReference type="NCBI Taxonomy" id="40324"/>
    <lineage>
        <taxon>Bacteria</taxon>
        <taxon>Pseudomonadati</taxon>
        <taxon>Pseudomonadota</taxon>
        <taxon>Gammaproteobacteria</taxon>
        <taxon>Lysobacterales</taxon>
        <taxon>Lysobacteraceae</taxon>
        <taxon>Stenotrophomonas</taxon>
        <taxon>Stenotrophomonas maltophilia group</taxon>
    </lineage>
</organism>
<dbReference type="AlphaFoldDB" id="A0AAX1IA70"/>
<evidence type="ECO:0000259" key="7">
    <source>
        <dbReference type="Pfam" id="PF00345"/>
    </source>
</evidence>
<name>A0AAX1IA70_STEMA</name>
<feature type="domain" description="Pili assembly chaperone N-terminal" evidence="7">
    <location>
        <begin position="27"/>
        <end position="151"/>
    </location>
</feature>
<dbReference type="InterPro" id="IPR036316">
    <property type="entry name" value="Pili_assmbl_chap_C_dom_sf"/>
</dbReference>
<evidence type="ECO:0000256" key="6">
    <source>
        <dbReference type="SAM" id="SignalP"/>
    </source>
</evidence>
<feature type="chain" id="PRO_5043925872" evidence="6">
    <location>
        <begin position="27"/>
        <end position="245"/>
    </location>
</feature>
<dbReference type="InterPro" id="IPR016147">
    <property type="entry name" value="Pili_assmbl_chaperone_N"/>
</dbReference>
<dbReference type="InterPro" id="IPR013783">
    <property type="entry name" value="Ig-like_fold"/>
</dbReference>
<comment type="similarity">
    <text evidence="2">Belongs to the periplasmic pilus chaperone family.</text>
</comment>
<evidence type="ECO:0000256" key="5">
    <source>
        <dbReference type="ARBA" id="ARBA00023186"/>
    </source>
</evidence>
<keyword evidence="4" id="KW-0574">Periplasm</keyword>
<dbReference type="InterPro" id="IPR050643">
    <property type="entry name" value="Periplasmic_pilus_chap"/>
</dbReference>
<proteinExistence type="inferred from homology"/>
<dbReference type="SUPFAM" id="SSF49354">
    <property type="entry name" value="PapD-like"/>
    <property type="match status" value="1"/>
</dbReference>
<dbReference type="Proteomes" id="UP000515598">
    <property type="component" value="Chromosome"/>
</dbReference>
<evidence type="ECO:0000256" key="2">
    <source>
        <dbReference type="ARBA" id="ARBA00007399"/>
    </source>
</evidence>
<comment type="subcellular location">
    <subcellularLocation>
        <location evidence="1">Periplasm</location>
    </subcellularLocation>
</comment>
<feature type="domain" description="Pili assembly chaperone C-terminal" evidence="8">
    <location>
        <begin position="179"/>
        <end position="235"/>
    </location>
</feature>
<evidence type="ECO:0000256" key="3">
    <source>
        <dbReference type="ARBA" id="ARBA00022729"/>
    </source>
</evidence>
<dbReference type="RefSeq" id="WP_154350793.1">
    <property type="nucleotide sequence ID" value="NZ_CP040433.1"/>
</dbReference>
<dbReference type="InterPro" id="IPR016148">
    <property type="entry name" value="Pili_assmbl_chaperone_C"/>
</dbReference>
<dbReference type="SUPFAM" id="SSF49584">
    <property type="entry name" value="Periplasmic chaperone C-domain"/>
    <property type="match status" value="1"/>
</dbReference>
<feature type="signal peptide" evidence="6">
    <location>
        <begin position="1"/>
        <end position="26"/>
    </location>
</feature>
<dbReference type="PANTHER" id="PTHR30251:SF2">
    <property type="entry name" value="FIMBRIAL CHAPERONE YADV-RELATED"/>
    <property type="match status" value="1"/>
</dbReference>
<accession>A0AAX1IA70</accession>
<evidence type="ECO:0000256" key="1">
    <source>
        <dbReference type="ARBA" id="ARBA00004418"/>
    </source>
</evidence>
<evidence type="ECO:0000313" key="9">
    <source>
        <dbReference type="EMBL" id="QNG76137.1"/>
    </source>
</evidence>
<keyword evidence="3 6" id="KW-0732">Signal</keyword>
<evidence type="ECO:0000259" key="8">
    <source>
        <dbReference type="Pfam" id="PF02753"/>
    </source>
</evidence>
<dbReference type="GO" id="GO:0071555">
    <property type="term" value="P:cell wall organization"/>
    <property type="evidence" value="ECO:0007669"/>
    <property type="project" value="InterPro"/>
</dbReference>
<dbReference type="EMBL" id="CP060025">
    <property type="protein sequence ID" value="QNG76137.1"/>
    <property type="molecule type" value="Genomic_DNA"/>
</dbReference>
<dbReference type="Gene3D" id="2.60.40.10">
    <property type="entry name" value="Immunoglobulins"/>
    <property type="match status" value="2"/>
</dbReference>
<dbReference type="InterPro" id="IPR008962">
    <property type="entry name" value="PapD-like_sf"/>
</dbReference>
<dbReference type="GO" id="GO:0030288">
    <property type="term" value="C:outer membrane-bounded periplasmic space"/>
    <property type="evidence" value="ECO:0007669"/>
    <property type="project" value="InterPro"/>
</dbReference>
<sequence length="245" mass="26249">MLKIKPTLMMAGCAAALMFSTLDAHASVVMNGTRVVFAAEEREASLRLQNVGTTANLVQAWIDDGKTVSETPGAAGDVPFAIRPPIFRMEGGRSQLLRIFHTGEAMPGDRESLYYLNILAVPGKPAGVADGRHLNVVVRTRMKLFYRPKGLSAAGAAAAPSKLQWSLVKDQKGWVLNSTNPTPYHVSVDSIQAGEKVTADVALPLATTSYRLSHAQANALGPQVKFQYISAHGAKIEMTSPLARP</sequence>